<accession>A0A6J7GRB3</accession>
<dbReference type="Pfam" id="PF00106">
    <property type="entry name" value="adh_short"/>
    <property type="match status" value="1"/>
</dbReference>
<dbReference type="InterPro" id="IPR057326">
    <property type="entry name" value="KR_dom"/>
</dbReference>
<evidence type="ECO:0000259" key="4">
    <source>
        <dbReference type="SMART" id="SM00822"/>
    </source>
</evidence>
<dbReference type="SMART" id="SM00822">
    <property type="entry name" value="PKS_KR"/>
    <property type="match status" value="1"/>
</dbReference>
<dbReference type="InterPro" id="IPR002347">
    <property type="entry name" value="SDR_fam"/>
</dbReference>
<dbReference type="PRINTS" id="PR00081">
    <property type="entry name" value="GDHRDH"/>
</dbReference>
<dbReference type="PANTHER" id="PTHR43391">
    <property type="entry name" value="RETINOL DEHYDROGENASE-RELATED"/>
    <property type="match status" value="1"/>
</dbReference>
<gene>
    <name evidence="5" type="ORF">UFOPK3495_01255</name>
</gene>
<dbReference type="InterPro" id="IPR036291">
    <property type="entry name" value="NAD(P)-bd_dom_sf"/>
</dbReference>
<dbReference type="AlphaFoldDB" id="A0A6J7GRB3"/>
<keyword evidence="3" id="KW-0560">Oxidoreductase</keyword>
<evidence type="ECO:0000256" key="3">
    <source>
        <dbReference type="ARBA" id="ARBA00023002"/>
    </source>
</evidence>
<comment type="similarity">
    <text evidence="1">Belongs to the short-chain dehydrogenases/reductases (SDR) family.</text>
</comment>
<evidence type="ECO:0000313" key="5">
    <source>
        <dbReference type="EMBL" id="CAB4905929.1"/>
    </source>
</evidence>
<dbReference type="GO" id="GO:0016491">
    <property type="term" value="F:oxidoreductase activity"/>
    <property type="evidence" value="ECO:0007669"/>
    <property type="project" value="UniProtKB-KW"/>
</dbReference>
<protein>
    <submittedName>
        <fullName evidence="5">Unannotated protein</fullName>
    </submittedName>
</protein>
<dbReference type="PANTHER" id="PTHR43391:SF14">
    <property type="entry name" value="DEHYDROGENASE_REDUCTASE SDR FAMILY PROTEIN 7-LIKE"/>
    <property type="match status" value="1"/>
</dbReference>
<feature type="domain" description="Ketoreductase" evidence="4">
    <location>
        <begin position="30"/>
        <end position="211"/>
    </location>
</feature>
<reference evidence="5" key="1">
    <citation type="submission" date="2020-05" db="EMBL/GenBank/DDBJ databases">
        <authorList>
            <person name="Chiriac C."/>
            <person name="Salcher M."/>
            <person name="Ghai R."/>
            <person name="Kavagutti S V."/>
        </authorList>
    </citation>
    <scope>NUCLEOTIDE SEQUENCE</scope>
</reference>
<evidence type="ECO:0000256" key="1">
    <source>
        <dbReference type="ARBA" id="ARBA00006484"/>
    </source>
</evidence>
<organism evidence="5">
    <name type="scientific">freshwater metagenome</name>
    <dbReference type="NCBI Taxonomy" id="449393"/>
    <lineage>
        <taxon>unclassified sequences</taxon>
        <taxon>metagenomes</taxon>
        <taxon>ecological metagenomes</taxon>
    </lineage>
</organism>
<evidence type="ECO:0000256" key="2">
    <source>
        <dbReference type="ARBA" id="ARBA00022857"/>
    </source>
</evidence>
<dbReference type="EMBL" id="CAFBMC010000076">
    <property type="protein sequence ID" value="CAB4905929.1"/>
    <property type="molecule type" value="Genomic_DNA"/>
</dbReference>
<dbReference type="Gene3D" id="3.40.50.720">
    <property type="entry name" value="NAD(P)-binding Rossmann-like Domain"/>
    <property type="match status" value="1"/>
</dbReference>
<dbReference type="SUPFAM" id="SSF51735">
    <property type="entry name" value="NAD(P)-binding Rossmann-fold domains"/>
    <property type="match status" value="1"/>
</dbReference>
<sequence>MQLAWSYRIIAIRLSIGVTVPAESRSLLNTVVAITGATSGIGAATARQLVEAGARVAIGGRRISRISALVAELGADNVVGVVCDVRVPADNDRLISAAIEKWGRLDSIVPNAGVGMYGGIMDNTNEQLAEMMDTNFAGTVWTIRSAVPEMLRTTGGGDIVIVSSVAGIRGGADEAVYAATKFAQVGLAGALDRELRESGVRVTAVCPAGVETELAIGTGRTAGDSALAAYMRPEDVAFAVVTVLSQPRRVRTTQWQLWSMGQQS</sequence>
<name>A0A6J7GRB3_9ZZZZ</name>
<keyword evidence="2" id="KW-0521">NADP</keyword>
<dbReference type="PRINTS" id="PR00080">
    <property type="entry name" value="SDRFAMILY"/>
</dbReference>
<dbReference type="CDD" id="cd05233">
    <property type="entry name" value="SDR_c"/>
    <property type="match status" value="1"/>
</dbReference>
<proteinExistence type="inferred from homology"/>